<reference evidence="8" key="1">
    <citation type="journal article" date="2015" name="PLoS Genet.">
        <title>Genome Sequence and Transcriptome Analyses of Chrysochromulina tobin: Metabolic Tools for Enhanced Algal Fitness in the Prominent Order Prymnesiales (Haptophyceae).</title>
        <authorList>
            <person name="Hovde B.T."/>
            <person name="Deodato C.R."/>
            <person name="Hunsperger H.M."/>
            <person name="Ryken S.A."/>
            <person name="Yost W."/>
            <person name="Jha R.K."/>
            <person name="Patterson J."/>
            <person name="Monnat R.J. Jr."/>
            <person name="Barlow S.B."/>
            <person name="Starkenburg S.R."/>
            <person name="Cattolico R.A."/>
        </authorList>
    </citation>
    <scope>NUCLEOTIDE SEQUENCE</scope>
    <source>
        <strain evidence="8">CCMP291</strain>
    </source>
</reference>
<gene>
    <name evidence="7" type="ORF">Ctob_006911</name>
</gene>
<dbReference type="GO" id="GO:0000978">
    <property type="term" value="F:RNA polymerase II cis-regulatory region sequence-specific DNA binding"/>
    <property type="evidence" value="ECO:0007669"/>
    <property type="project" value="TreeGrafter"/>
</dbReference>
<evidence type="ECO:0000256" key="1">
    <source>
        <dbReference type="ARBA" id="ARBA00023125"/>
    </source>
</evidence>
<keyword evidence="2 3" id="KW-0371">Homeobox</keyword>
<feature type="domain" description="Homeobox" evidence="6">
    <location>
        <begin position="14"/>
        <end position="74"/>
    </location>
</feature>
<dbReference type="SMART" id="SM00389">
    <property type="entry name" value="HOX"/>
    <property type="match status" value="1"/>
</dbReference>
<feature type="compositionally biased region" description="Basic residues" evidence="5">
    <location>
        <begin position="67"/>
        <end position="82"/>
    </location>
</feature>
<dbReference type="GO" id="GO:0005634">
    <property type="term" value="C:nucleus"/>
    <property type="evidence" value="ECO:0007669"/>
    <property type="project" value="UniProtKB-SubCell"/>
</dbReference>
<dbReference type="Gene3D" id="1.10.10.60">
    <property type="entry name" value="Homeodomain-like"/>
    <property type="match status" value="1"/>
</dbReference>
<evidence type="ECO:0000256" key="5">
    <source>
        <dbReference type="SAM" id="MobiDB-lite"/>
    </source>
</evidence>
<evidence type="ECO:0000313" key="8">
    <source>
        <dbReference type="Proteomes" id="UP000037460"/>
    </source>
</evidence>
<keyword evidence="8" id="KW-1185">Reference proteome</keyword>
<dbReference type="CDD" id="cd00086">
    <property type="entry name" value="homeodomain"/>
    <property type="match status" value="1"/>
</dbReference>
<dbReference type="GO" id="GO:0030154">
    <property type="term" value="P:cell differentiation"/>
    <property type="evidence" value="ECO:0007669"/>
    <property type="project" value="TreeGrafter"/>
</dbReference>
<name>A0A0M0JJH2_9EUKA</name>
<proteinExistence type="predicted"/>
<comment type="subcellular location">
    <subcellularLocation>
        <location evidence="3 4">Nucleus</location>
    </subcellularLocation>
</comment>
<evidence type="ECO:0000259" key="6">
    <source>
        <dbReference type="PROSITE" id="PS50071"/>
    </source>
</evidence>
<feature type="DNA-binding region" description="Homeobox" evidence="3">
    <location>
        <begin position="16"/>
        <end position="75"/>
    </location>
</feature>
<evidence type="ECO:0000256" key="3">
    <source>
        <dbReference type="PROSITE-ProRule" id="PRU00108"/>
    </source>
</evidence>
<evidence type="ECO:0000256" key="2">
    <source>
        <dbReference type="ARBA" id="ARBA00023155"/>
    </source>
</evidence>
<dbReference type="InterPro" id="IPR009057">
    <property type="entry name" value="Homeodomain-like_sf"/>
</dbReference>
<keyword evidence="1 3" id="KW-0238">DNA-binding</keyword>
<dbReference type="GO" id="GO:0006357">
    <property type="term" value="P:regulation of transcription by RNA polymerase II"/>
    <property type="evidence" value="ECO:0007669"/>
    <property type="project" value="TreeGrafter"/>
</dbReference>
<evidence type="ECO:0000256" key="4">
    <source>
        <dbReference type="RuleBase" id="RU000682"/>
    </source>
</evidence>
<organism evidence="7 8">
    <name type="scientific">Chrysochromulina tobinii</name>
    <dbReference type="NCBI Taxonomy" id="1460289"/>
    <lineage>
        <taxon>Eukaryota</taxon>
        <taxon>Haptista</taxon>
        <taxon>Haptophyta</taxon>
        <taxon>Prymnesiophyceae</taxon>
        <taxon>Prymnesiales</taxon>
        <taxon>Chrysochromulinaceae</taxon>
        <taxon>Chrysochromulina</taxon>
    </lineage>
</organism>
<feature type="region of interest" description="Disordered" evidence="5">
    <location>
        <begin position="66"/>
        <end position="100"/>
    </location>
</feature>
<dbReference type="Pfam" id="PF00046">
    <property type="entry name" value="Homeodomain"/>
    <property type="match status" value="1"/>
</dbReference>
<dbReference type="AlphaFoldDB" id="A0A0M0JJH2"/>
<dbReference type="InterPro" id="IPR051000">
    <property type="entry name" value="Homeobox_DNA-bind_prot"/>
</dbReference>
<dbReference type="Proteomes" id="UP000037460">
    <property type="component" value="Unassembled WGS sequence"/>
</dbReference>
<comment type="caution">
    <text evidence="7">The sequence shown here is derived from an EMBL/GenBank/DDBJ whole genome shotgun (WGS) entry which is preliminary data.</text>
</comment>
<keyword evidence="3 4" id="KW-0539">Nucleus</keyword>
<protein>
    <submittedName>
        <fullName evidence="7">Family 47</fullName>
    </submittedName>
</protein>
<dbReference type="InterPro" id="IPR001356">
    <property type="entry name" value="HD"/>
</dbReference>
<dbReference type="OrthoDB" id="6159439at2759"/>
<dbReference type="EMBL" id="JWZX01002850">
    <property type="protein sequence ID" value="KOO26452.1"/>
    <property type="molecule type" value="Genomic_DNA"/>
</dbReference>
<dbReference type="PROSITE" id="PS50071">
    <property type="entry name" value="HOMEOBOX_2"/>
    <property type="match status" value="1"/>
</dbReference>
<evidence type="ECO:0000313" key="7">
    <source>
        <dbReference type="EMBL" id="KOO26452.1"/>
    </source>
</evidence>
<dbReference type="PANTHER" id="PTHR24324:SF9">
    <property type="entry name" value="HOMEOBOX DOMAIN-CONTAINING PROTEIN"/>
    <property type="match status" value="1"/>
</dbReference>
<dbReference type="SUPFAM" id="SSF46689">
    <property type="entry name" value="Homeodomain-like"/>
    <property type="match status" value="1"/>
</dbReference>
<feature type="compositionally biased region" description="Low complexity" evidence="5">
    <location>
        <begin position="87"/>
        <end position="100"/>
    </location>
</feature>
<sequence length="169" mass="18595">MSSTALDDFDSRHDGAGAPRWHIDSSTLQVLEHVFSIDQFPNVDVRNQLGTDLNVTPRQIQVWFQNRRQRERKRRDLSRKKRTLEGSSPSKGSSTATLSSQSLSSSSATLCASSEDISSALLDDYDETDALPCSSQEGACDEYGADAACSEERMSLIINGLTNDMQMGQ</sequence>
<dbReference type="PANTHER" id="PTHR24324">
    <property type="entry name" value="HOMEOBOX PROTEIN HHEX"/>
    <property type="match status" value="1"/>
</dbReference>
<accession>A0A0M0JJH2</accession>